<gene>
    <name evidence="1" type="ordered locus">Celgi_1307</name>
</gene>
<dbReference type="RefSeq" id="WP_013883345.1">
    <property type="nucleotide sequence ID" value="NC_015671.1"/>
</dbReference>
<proteinExistence type="predicted"/>
<sequence>MVSLLKEHQLTDDEQRLMGRLVKAAAARSKHDALMERYYEGTQRLAQIGLAVPPELRRFETVVNWSRIVVDEPVRRLDVRGFVEAGQEQTSDELREQWEANNLDSGAPMLHTETAKFGRGFVTVGTNEDDREHPIISVEPSRQMVAAVDTRKRQMAGCLRQYLDFDKQRRRTLYTPNGTLWLEPTARGWTVVGRDEHRLGRVPVVMFLNRRRPGDWWGTSEMADAIPLVDAAARSLTNLQVAQESHAVPARYVFGVDPSKMVDAKTGEPLTVWEAYYTALMAYAGTGVTAGQFQAADLKNITDTVQHYGGLLASISGLPIRYFVVSTANPAAEGAIRADESRLIKNAEGKGLDWGDSWGWVMGLSRRFTTGEWAAGNPIRTLWHDAATPTFAQRADAIQKLAGGVPILSREGAWDELGWSEPRKKREREYFERQDADPYLSALSVKELAGGAAGPAAGS</sequence>
<keyword evidence="2" id="KW-1185">Reference proteome</keyword>
<evidence type="ECO:0008006" key="3">
    <source>
        <dbReference type="Google" id="ProtNLM"/>
    </source>
</evidence>
<dbReference type="Pfam" id="PF05133">
    <property type="entry name" value="SPP1_portal"/>
    <property type="match status" value="1"/>
</dbReference>
<evidence type="ECO:0000313" key="1">
    <source>
        <dbReference type="EMBL" id="AEI11826.1"/>
    </source>
</evidence>
<organism evidence="1 2">
    <name type="scientific">Cellulomonas gilvus (strain ATCC 13127 / NRRL B-14078)</name>
    <name type="common">Cellvibrio gilvus</name>
    <dbReference type="NCBI Taxonomy" id="593907"/>
    <lineage>
        <taxon>Bacteria</taxon>
        <taxon>Bacillati</taxon>
        <taxon>Actinomycetota</taxon>
        <taxon>Actinomycetes</taxon>
        <taxon>Micrococcales</taxon>
        <taxon>Cellulomonadaceae</taxon>
        <taxon>Cellulomonas</taxon>
    </lineage>
</organism>
<dbReference type="KEGG" id="cga:Celgi_1307"/>
<dbReference type="OrthoDB" id="1780383at2"/>
<dbReference type="AlphaFoldDB" id="F8A2G9"/>
<dbReference type="EMBL" id="CP002665">
    <property type="protein sequence ID" value="AEI11826.1"/>
    <property type="molecule type" value="Genomic_DNA"/>
</dbReference>
<reference evidence="2" key="1">
    <citation type="submission" date="2011-04" db="EMBL/GenBank/DDBJ databases">
        <title>Complete sequence of Cellvibrio gilvus ATCC 13127.</title>
        <authorList>
            <person name="Lucas S."/>
            <person name="Han J."/>
            <person name="Lapidus A."/>
            <person name="Cheng J.-F."/>
            <person name="Goodwin L."/>
            <person name="Pitluck S."/>
            <person name="Peters L."/>
            <person name="Munk A."/>
            <person name="Detter J.C."/>
            <person name="Han C."/>
            <person name="Tapia R."/>
            <person name="Land M."/>
            <person name="Hauser L."/>
            <person name="Kyrpides N."/>
            <person name="Ivanova N."/>
            <person name="Ovchinnikova G."/>
            <person name="Pagani I."/>
            <person name="Mead D."/>
            <person name="Brumm P."/>
            <person name="Woyke T."/>
        </authorList>
    </citation>
    <scope>NUCLEOTIDE SEQUENCE [LARGE SCALE GENOMIC DNA]</scope>
    <source>
        <strain evidence="2">ATCC 13127 / NRRL B-14078</strain>
    </source>
</reference>
<dbReference type="eggNOG" id="ENOG502Z7TR">
    <property type="taxonomic scope" value="Bacteria"/>
</dbReference>
<name>F8A2G9_CELGA</name>
<evidence type="ECO:0000313" key="2">
    <source>
        <dbReference type="Proteomes" id="UP000000485"/>
    </source>
</evidence>
<dbReference type="InterPro" id="IPR021145">
    <property type="entry name" value="Portal_protein_SPP1_Gp6-like"/>
</dbReference>
<dbReference type="STRING" id="593907.Celgi_1307"/>
<protein>
    <recommendedName>
        <fullName evidence="3">Phage portal protein</fullName>
    </recommendedName>
</protein>
<dbReference type="Proteomes" id="UP000000485">
    <property type="component" value="Chromosome"/>
</dbReference>
<accession>F8A2G9</accession>
<dbReference type="HOGENOM" id="CLU_037838_2_0_11"/>